<accession>G3IT37</accession>
<dbReference type="OrthoDB" id="6942219at2"/>
<dbReference type="eggNOG" id="ENOG5030C5P">
    <property type="taxonomic scope" value="Bacteria"/>
</dbReference>
<protein>
    <submittedName>
        <fullName evidence="2">FRG domain protein</fullName>
    </submittedName>
</protein>
<evidence type="ECO:0000259" key="1">
    <source>
        <dbReference type="SMART" id="SM00901"/>
    </source>
</evidence>
<dbReference type="SMART" id="SM00901">
    <property type="entry name" value="FRG"/>
    <property type="match status" value="1"/>
</dbReference>
<feature type="domain" description="FRG" evidence="1">
    <location>
        <begin position="19"/>
        <end position="121"/>
    </location>
</feature>
<dbReference type="Pfam" id="PF08867">
    <property type="entry name" value="FRG"/>
    <property type="match status" value="1"/>
</dbReference>
<dbReference type="HOGENOM" id="CLU_051667_0_0_6"/>
<dbReference type="InterPro" id="IPR014966">
    <property type="entry name" value="FRG-dom"/>
</dbReference>
<reference evidence="2 3" key="1">
    <citation type="submission" date="2011-06" db="EMBL/GenBank/DDBJ databases">
        <title>Genomic sequence of Methylobacter tundripaludum SV96.</title>
        <authorList>
            <consortium name="US DOE Joint Genome Institute"/>
            <person name="Lucas S."/>
            <person name="Han J."/>
            <person name="Lapidus A."/>
            <person name="Cheng J.-F."/>
            <person name="Goodwin L."/>
            <person name="Pitluck S."/>
            <person name="Held B."/>
            <person name="Detter J.C."/>
            <person name="Han C."/>
            <person name="Tapia R."/>
            <person name="Land M."/>
            <person name="Hauser L."/>
            <person name="Kyrpides N."/>
            <person name="Ivanova N."/>
            <person name="Ovchinnikova G."/>
            <person name="Pagani I."/>
            <person name="Klotz M.G."/>
            <person name="Dispirito A.A."/>
            <person name="Murrell J.C."/>
            <person name="Dunfield P."/>
            <person name="Kalyuzhnaya M.G."/>
            <person name="Svenning M."/>
            <person name="Trotsenko Y.A."/>
            <person name="Stein L.Y."/>
            <person name="Woyke T."/>
        </authorList>
    </citation>
    <scope>NUCLEOTIDE SEQUENCE [LARGE SCALE GENOMIC DNA]</scope>
    <source>
        <strain evidence="3">ATCC BAA-1195 / DSM 17260 / SV96</strain>
    </source>
</reference>
<keyword evidence="3" id="KW-1185">Reference proteome</keyword>
<sequence>MEEIKISTQDELKLHLSKYKNGYFFRGQTKHFDDNGKVSIKSSFARNGCAPPLTFKWSHYSRALLRAFCFLDYHYITTEVSQAVLQHYGYQSFFIDVTKSAHIACWFAANKYEEKIDSHFQHSFDELVWLEYKAASYSDNNDVGHIYVIDTSVLEELNIDVCDLTQIKSNSPRLRFHAQNACLVSTINGRLPPESICAHLMVEHDVLLNFYQENGIKNTLDLFPNRQEDHILKGLLKIYWIEKCPKANLHIYKRSLELPEYDAGSRNVTEAAFYKEFWLADDKDVIDSPLNQFPFFKIPEAAYFAGRNEPFSFENVNELFNKYSGFVVEFDGLIKIPEVEDYSEYEKGIYVEKLSDSTVAIYGLVVKHVGCIISGYGVTKGWMYQINGNSWEKIKHLDECECNNSLRHELHFLLLRVLNDSLKNNLMAKETDKNYVYKDIAP</sequence>
<evidence type="ECO:0000313" key="3">
    <source>
        <dbReference type="Proteomes" id="UP000004664"/>
    </source>
</evidence>
<dbReference type="AlphaFoldDB" id="G3IT37"/>
<name>G3IT37_METTV</name>
<dbReference type="Proteomes" id="UP000004664">
    <property type="component" value="Unassembled WGS sequence"/>
</dbReference>
<dbReference type="STRING" id="697282.Mettu_0079"/>
<proteinExistence type="predicted"/>
<dbReference type="EMBL" id="JH109152">
    <property type="protein sequence ID" value="EGW21321.1"/>
    <property type="molecule type" value="Genomic_DNA"/>
</dbReference>
<gene>
    <name evidence="2" type="ORF">Mettu_0079</name>
</gene>
<evidence type="ECO:0000313" key="2">
    <source>
        <dbReference type="EMBL" id="EGW21321.1"/>
    </source>
</evidence>
<dbReference type="RefSeq" id="WP_006889303.1">
    <property type="nucleotide sequence ID" value="NZ_JH109152.1"/>
</dbReference>
<organism evidence="2 3">
    <name type="scientific">Methylobacter tundripaludum (strain ATCC BAA-1195 / DSM 17260 / SV96)</name>
    <dbReference type="NCBI Taxonomy" id="697282"/>
    <lineage>
        <taxon>Bacteria</taxon>
        <taxon>Pseudomonadati</taxon>
        <taxon>Pseudomonadota</taxon>
        <taxon>Gammaproteobacteria</taxon>
        <taxon>Methylococcales</taxon>
        <taxon>Methylococcaceae</taxon>
        <taxon>Methylobacter</taxon>
    </lineage>
</organism>